<reference evidence="1" key="2">
    <citation type="journal article" date="2015" name="Data Brief">
        <title>Shoot transcriptome of the giant reed, Arundo donax.</title>
        <authorList>
            <person name="Barrero R.A."/>
            <person name="Guerrero F.D."/>
            <person name="Moolhuijzen P."/>
            <person name="Goolsby J.A."/>
            <person name="Tidwell J."/>
            <person name="Bellgard S.E."/>
            <person name="Bellgard M.I."/>
        </authorList>
    </citation>
    <scope>NUCLEOTIDE SEQUENCE</scope>
    <source>
        <tissue evidence="1">Shoot tissue taken approximately 20 cm above the soil surface</tissue>
    </source>
</reference>
<sequence length="118" mass="13483">MYKIMESPFCSDKETVAVAYNEMFICLALISKRNWMMNTPLYFRKNWGLPSSIHGICNCICTLPPSSITEQILICIFLKTGLMSRSPIYCYPLPVGNGTFYPGSNTWIDHRISPFKIT</sequence>
<dbReference type="EMBL" id="GBRH01273015">
    <property type="protein sequence ID" value="JAD24880.1"/>
    <property type="molecule type" value="Transcribed_RNA"/>
</dbReference>
<protein>
    <submittedName>
        <fullName evidence="1">Uncharacterized protein</fullName>
    </submittedName>
</protein>
<proteinExistence type="predicted"/>
<accession>A0A0A8YHF2</accession>
<dbReference type="AlphaFoldDB" id="A0A0A8YHF2"/>
<organism evidence="1">
    <name type="scientific">Arundo donax</name>
    <name type="common">Giant reed</name>
    <name type="synonym">Donax arundinaceus</name>
    <dbReference type="NCBI Taxonomy" id="35708"/>
    <lineage>
        <taxon>Eukaryota</taxon>
        <taxon>Viridiplantae</taxon>
        <taxon>Streptophyta</taxon>
        <taxon>Embryophyta</taxon>
        <taxon>Tracheophyta</taxon>
        <taxon>Spermatophyta</taxon>
        <taxon>Magnoliopsida</taxon>
        <taxon>Liliopsida</taxon>
        <taxon>Poales</taxon>
        <taxon>Poaceae</taxon>
        <taxon>PACMAD clade</taxon>
        <taxon>Arundinoideae</taxon>
        <taxon>Arundineae</taxon>
        <taxon>Arundo</taxon>
    </lineage>
</organism>
<name>A0A0A8YHF2_ARUDO</name>
<reference evidence="1" key="1">
    <citation type="submission" date="2014-09" db="EMBL/GenBank/DDBJ databases">
        <authorList>
            <person name="Magalhaes I.L.F."/>
            <person name="Oliveira U."/>
            <person name="Santos F.R."/>
            <person name="Vidigal T.H.D.A."/>
            <person name="Brescovit A.D."/>
            <person name="Santos A.J."/>
        </authorList>
    </citation>
    <scope>NUCLEOTIDE SEQUENCE</scope>
    <source>
        <tissue evidence="1">Shoot tissue taken approximately 20 cm above the soil surface</tissue>
    </source>
</reference>
<evidence type="ECO:0000313" key="1">
    <source>
        <dbReference type="EMBL" id="JAD24880.1"/>
    </source>
</evidence>